<gene>
    <name evidence="1" type="ORF">RVIR1_07250</name>
</gene>
<proteinExistence type="predicted"/>
<protein>
    <submittedName>
        <fullName evidence="1">Uncharacterized protein</fullName>
    </submittedName>
</protein>
<dbReference type="KEGG" id="rvi:RVIR1_07250"/>
<dbReference type="AlphaFoldDB" id="A0A2Z5UUQ5"/>
<dbReference type="EMBL" id="AP018005">
    <property type="protein sequence ID" value="BBB15214.1"/>
    <property type="molecule type" value="Genomic_DNA"/>
</dbReference>
<organism evidence="1 2">
    <name type="scientific">Candidatus Rickettsiella viridis</name>
    <dbReference type="NCBI Taxonomy" id="676208"/>
    <lineage>
        <taxon>Bacteria</taxon>
        <taxon>Pseudomonadati</taxon>
        <taxon>Pseudomonadota</taxon>
        <taxon>Gammaproteobacteria</taxon>
        <taxon>Legionellales</taxon>
        <taxon>Coxiellaceae</taxon>
        <taxon>Rickettsiella</taxon>
    </lineage>
</organism>
<accession>A0A2Z5UUQ5</accession>
<dbReference type="Proteomes" id="UP000282483">
    <property type="component" value="Chromosome"/>
</dbReference>
<keyword evidence="2" id="KW-1185">Reference proteome</keyword>
<evidence type="ECO:0000313" key="2">
    <source>
        <dbReference type="Proteomes" id="UP000282483"/>
    </source>
</evidence>
<sequence length="46" mass="5151">MISILKGLMPIPYTMLLSENKTLWIMGSNADKQLAFEKDAPEQLGL</sequence>
<name>A0A2Z5UUQ5_9COXI</name>
<evidence type="ECO:0000313" key="1">
    <source>
        <dbReference type="EMBL" id="BBB15214.1"/>
    </source>
</evidence>
<reference evidence="1 2" key="1">
    <citation type="submission" date="2017-03" db="EMBL/GenBank/DDBJ databases">
        <title>The genome sequence of Candidatus Rickettsiella viridis.</title>
        <authorList>
            <person name="Nikoh N."/>
            <person name="Tsuchida T."/>
            <person name="Yamaguchi K."/>
            <person name="Maeda T."/>
            <person name="Shigenobu S."/>
            <person name="Fukatsu T."/>
        </authorList>
    </citation>
    <scope>NUCLEOTIDE SEQUENCE [LARGE SCALE GENOMIC DNA]</scope>
    <source>
        <strain evidence="1 2">Ap-RA04</strain>
    </source>
</reference>